<feature type="non-terminal residue" evidence="2">
    <location>
        <position position="101"/>
    </location>
</feature>
<keyword evidence="2" id="KW-0645">Protease</keyword>
<dbReference type="Pfam" id="PF02225">
    <property type="entry name" value="PA"/>
    <property type="match status" value="1"/>
</dbReference>
<keyword evidence="2" id="KW-0378">Hydrolase</keyword>
<dbReference type="GO" id="GO:0008233">
    <property type="term" value="F:peptidase activity"/>
    <property type="evidence" value="ECO:0007669"/>
    <property type="project" value="UniProtKB-KW"/>
</dbReference>
<proteinExistence type="predicted"/>
<organism evidence="2 3">
    <name type="scientific">Phytophthora palmivora</name>
    <dbReference type="NCBI Taxonomy" id="4796"/>
    <lineage>
        <taxon>Eukaryota</taxon>
        <taxon>Sar</taxon>
        <taxon>Stramenopiles</taxon>
        <taxon>Oomycota</taxon>
        <taxon>Peronosporomycetes</taxon>
        <taxon>Peronosporales</taxon>
        <taxon>Peronosporaceae</taxon>
        <taxon>Phytophthora</taxon>
    </lineage>
</organism>
<gene>
    <name evidence="2" type="ORF">PHPALM_15068</name>
</gene>
<feature type="domain" description="PA" evidence="1">
    <location>
        <begin position="42"/>
        <end position="96"/>
    </location>
</feature>
<name>A0A2P4XT48_9STRA</name>
<sequence>MNTVAATSESTSLSFSCQLAAFGAYLPTEREDVNVLLAPDEKLLGCSSYVDESGQNPSRFEGAAVMVRRGECSFQKKLENMATTGAALMVLVNSEDALIPL</sequence>
<evidence type="ECO:0000313" key="3">
    <source>
        <dbReference type="Proteomes" id="UP000237271"/>
    </source>
</evidence>
<dbReference type="OrthoDB" id="10256524at2759"/>
<evidence type="ECO:0000313" key="2">
    <source>
        <dbReference type="EMBL" id="POM68731.1"/>
    </source>
</evidence>
<dbReference type="InterPro" id="IPR003137">
    <property type="entry name" value="PA_domain"/>
</dbReference>
<accession>A0A2P4XT48</accession>
<evidence type="ECO:0000259" key="1">
    <source>
        <dbReference type="Pfam" id="PF02225"/>
    </source>
</evidence>
<dbReference type="EMBL" id="NCKW01008070">
    <property type="protein sequence ID" value="POM68731.1"/>
    <property type="molecule type" value="Genomic_DNA"/>
</dbReference>
<reference evidence="2 3" key="1">
    <citation type="journal article" date="2017" name="Genome Biol. Evol.">
        <title>Phytophthora megakarya and P. palmivora, closely related causal agents of cacao black pod rot, underwent increases in genome sizes and gene numbers by different mechanisms.</title>
        <authorList>
            <person name="Ali S.S."/>
            <person name="Shao J."/>
            <person name="Lary D.J."/>
            <person name="Kronmiller B."/>
            <person name="Shen D."/>
            <person name="Strem M.D."/>
            <person name="Amoako-Attah I."/>
            <person name="Akrofi A.Y."/>
            <person name="Begoude B.A."/>
            <person name="Ten Hoopen G.M."/>
            <person name="Coulibaly K."/>
            <person name="Kebe B.I."/>
            <person name="Melnick R.L."/>
            <person name="Guiltinan M.J."/>
            <person name="Tyler B.M."/>
            <person name="Meinhardt L.W."/>
            <person name="Bailey B.A."/>
        </authorList>
    </citation>
    <scope>NUCLEOTIDE SEQUENCE [LARGE SCALE GENOMIC DNA]</scope>
    <source>
        <strain evidence="3">sbr112.9</strain>
    </source>
</reference>
<dbReference type="Gene3D" id="3.50.30.30">
    <property type="match status" value="1"/>
</dbReference>
<protein>
    <submittedName>
        <fullName evidence="2">Subtilisin-like serine protease</fullName>
    </submittedName>
</protein>
<comment type="caution">
    <text evidence="2">The sequence shown here is derived from an EMBL/GenBank/DDBJ whole genome shotgun (WGS) entry which is preliminary data.</text>
</comment>
<dbReference type="Proteomes" id="UP000237271">
    <property type="component" value="Unassembled WGS sequence"/>
</dbReference>
<dbReference type="AlphaFoldDB" id="A0A2P4XT48"/>
<dbReference type="GO" id="GO:0006508">
    <property type="term" value="P:proteolysis"/>
    <property type="evidence" value="ECO:0007669"/>
    <property type="project" value="UniProtKB-KW"/>
</dbReference>
<keyword evidence="3" id="KW-1185">Reference proteome</keyword>